<dbReference type="SMART" id="SM00924">
    <property type="entry name" value="MgtE_N"/>
    <property type="match status" value="1"/>
</dbReference>
<dbReference type="EMBL" id="JAAZON010000529">
    <property type="protein sequence ID" value="NMC63808.1"/>
    <property type="molecule type" value="Genomic_DNA"/>
</dbReference>
<dbReference type="GO" id="GO:0015095">
    <property type="term" value="F:magnesium ion transmembrane transporter activity"/>
    <property type="evidence" value="ECO:0007669"/>
    <property type="project" value="InterPro"/>
</dbReference>
<dbReference type="SUPFAM" id="SSF158791">
    <property type="entry name" value="MgtE N-terminal domain-like"/>
    <property type="match status" value="1"/>
</dbReference>
<evidence type="ECO:0000313" key="3">
    <source>
        <dbReference type="EMBL" id="NMC63808.1"/>
    </source>
</evidence>
<dbReference type="PANTHER" id="PTHR43773:SF1">
    <property type="entry name" value="MAGNESIUM TRANSPORTER MGTE"/>
    <property type="match status" value="1"/>
</dbReference>
<dbReference type="SUPFAM" id="SSF54631">
    <property type="entry name" value="CBS-domain pair"/>
    <property type="match status" value="1"/>
</dbReference>
<dbReference type="InterPro" id="IPR046342">
    <property type="entry name" value="CBS_dom_sf"/>
</dbReference>
<dbReference type="SMART" id="SM00116">
    <property type="entry name" value="CBS"/>
    <property type="match status" value="2"/>
</dbReference>
<feature type="domain" description="CBS" evidence="2">
    <location>
        <begin position="357"/>
        <end position="413"/>
    </location>
</feature>
<evidence type="ECO:0000313" key="4">
    <source>
        <dbReference type="Proteomes" id="UP000524246"/>
    </source>
</evidence>
<dbReference type="InterPro" id="IPR006668">
    <property type="entry name" value="Mg_transptr_MgtE_intracell_dom"/>
</dbReference>
<keyword evidence="1" id="KW-0129">CBS domain</keyword>
<dbReference type="InterPro" id="IPR038076">
    <property type="entry name" value="MgtE_N_sf"/>
</dbReference>
<dbReference type="CDD" id="cd04606">
    <property type="entry name" value="CBS_pair_Mg_transporter"/>
    <property type="match status" value="1"/>
</dbReference>
<evidence type="ECO:0000256" key="1">
    <source>
        <dbReference type="PROSITE-ProRule" id="PRU00703"/>
    </source>
</evidence>
<dbReference type="Gene3D" id="3.10.580.10">
    <property type="entry name" value="CBS-domain"/>
    <property type="match status" value="1"/>
</dbReference>
<dbReference type="PROSITE" id="PS51371">
    <property type="entry name" value="CBS"/>
    <property type="match status" value="2"/>
</dbReference>
<feature type="domain" description="CBS" evidence="2">
    <location>
        <begin position="293"/>
        <end position="355"/>
    </location>
</feature>
<gene>
    <name evidence="3" type="ORF">GYA55_11650</name>
</gene>
<dbReference type="GO" id="GO:0016020">
    <property type="term" value="C:membrane"/>
    <property type="evidence" value="ECO:0007669"/>
    <property type="project" value="InterPro"/>
</dbReference>
<accession>A0A7X9IK68</accession>
<dbReference type="Pfam" id="PF00571">
    <property type="entry name" value="CBS"/>
    <property type="match status" value="2"/>
</dbReference>
<dbReference type="Proteomes" id="UP000524246">
    <property type="component" value="Unassembled WGS sequence"/>
</dbReference>
<reference evidence="3 4" key="1">
    <citation type="journal article" date="2020" name="Biotechnol. Biofuels">
        <title>New insights from the biogas microbiome by comprehensive genome-resolved metagenomics of nearly 1600 species originating from multiple anaerobic digesters.</title>
        <authorList>
            <person name="Campanaro S."/>
            <person name="Treu L."/>
            <person name="Rodriguez-R L.M."/>
            <person name="Kovalovszki A."/>
            <person name="Ziels R.M."/>
            <person name="Maus I."/>
            <person name="Zhu X."/>
            <person name="Kougias P.G."/>
            <person name="Basile A."/>
            <person name="Luo G."/>
            <person name="Schluter A."/>
            <person name="Konstantinidis K.T."/>
            <person name="Angelidaki I."/>
        </authorList>
    </citation>
    <scope>NUCLEOTIDE SEQUENCE [LARGE SCALE GENOMIC DNA]</scope>
    <source>
        <strain evidence="3">AS27yjCOA_65</strain>
    </source>
</reference>
<evidence type="ECO:0000259" key="2">
    <source>
        <dbReference type="PROSITE" id="PS51371"/>
    </source>
</evidence>
<sequence>MAISTFYFSNMQGSDVHFETQKVKGRLQDFVVDASTIRPRVTAARVRLGWQSILIDFSCMSVSKEENECIIRCQHIIEPTQKTAKPLYVAKHILDKQIVDIDGRKVVRVNDIRFAALSTGLYIVAVDVGFEGLLRRLSLARPMEKILNVFGKNLPGNLILWDDVATINPSHEGLRLSKAQAKLSKLHPSDLADILEDLDHNTQAQVFASLDEENAADVLEELEPEAQINVIESLSAEKAADVLEKMPADEAADILDDLDEVKAEELLSEMEQEASQEIRELMEYPENTVGSIMSTDYVSFNENMTIDQTIAELRRLKPDSDSIYYLYVLDDEGKLVASISLRDLVTNDPDICLKEIMDRQVIKLEDYDEIDTLAEIIGKYNLLAVPVVDKNSKMMGMVVIDDIVAALLKTKTKRRSLIHVE</sequence>
<dbReference type="InterPro" id="IPR006669">
    <property type="entry name" value="MgtE_transporter"/>
</dbReference>
<dbReference type="AlphaFoldDB" id="A0A7X9IK68"/>
<name>A0A7X9IK68_9DELT</name>
<dbReference type="Gene3D" id="1.25.60.10">
    <property type="entry name" value="MgtE N-terminal domain-like"/>
    <property type="match status" value="1"/>
</dbReference>
<dbReference type="Pfam" id="PF03448">
    <property type="entry name" value="MgtE_N"/>
    <property type="match status" value="1"/>
</dbReference>
<dbReference type="InterPro" id="IPR000644">
    <property type="entry name" value="CBS_dom"/>
</dbReference>
<comment type="caution">
    <text evidence="3">The sequence shown here is derived from an EMBL/GenBank/DDBJ whole genome shotgun (WGS) entry which is preliminary data.</text>
</comment>
<proteinExistence type="predicted"/>
<protein>
    <submittedName>
        <fullName evidence="3">Magnesium transporter</fullName>
    </submittedName>
</protein>
<organism evidence="3 4">
    <name type="scientific">SAR324 cluster bacterium</name>
    <dbReference type="NCBI Taxonomy" id="2024889"/>
    <lineage>
        <taxon>Bacteria</taxon>
        <taxon>Deltaproteobacteria</taxon>
        <taxon>SAR324 cluster</taxon>
    </lineage>
</organism>
<dbReference type="PANTHER" id="PTHR43773">
    <property type="entry name" value="MAGNESIUM TRANSPORTER MGTE"/>
    <property type="match status" value="1"/>
</dbReference>